<keyword evidence="1" id="KW-1133">Transmembrane helix</keyword>
<dbReference type="Pfam" id="PF24483">
    <property type="entry name" value="DUF7582"/>
    <property type="match status" value="1"/>
</dbReference>
<name>A0A9W9FEL7_9EURO</name>
<evidence type="ECO:0000313" key="4">
    <source>
        <dbReference type="Proteomes" id="UP001149074"/>
    </source>
</evidence>
<dbReference type="GeneID" id="81357210"/>
<reference evidence="3" key="1">
    <citation type="submission" date="2022-11" db="EMBL/GenBank/DDBJ databases">
        <authorList>
            <person name="Petersen C."/>
        </authorList>
    </citation>
    <scope>NUCLEOTIDE SEQUENCE</scope>
    <source>
        <strain evidence="3">IBT 30761</strain>
    </source>
</reference>
<feature type="transmembrane region" description="Helical" evidence="1">
    <location>
        <begin position="6"/>
        <end position="27"/>
    </location>
</feature>
<sequence>MGQDDWLIAFAPITLISTGGFLATNFFHNRESTGDIDYLLEPQWAHDNDIKKPLQDAMTRAARRLGFIDEWLNDEVAFFVPDNHRELLFEKAEEQNIVLWEGAYLRVLAVPLEWALERKLRRIHNSRRHIKRGSDISDVIAMLRHLRTQHGGPLDREYIRTMSICSFEMPPDKATMNEIAAAYREKYNEEAFL</sequence>
<proteinExistence type="predicted"/>
<organism evidence="3 4">
    <name type="scientific">Penicillium argentinense</name>
    <dbReference type="NCBI Taxonomy" id="1131581"/>
    <lineage>
        <taxon>Eukaryota</taxon>
        <taxon>Fungi</taxon>
        <taxon>Dikarya</taxon>
        <taxon>Ascomycota</taxon>
        <taxon>Pezizomycotina</taxon>
        <taxon>Eurotiomycetes</taxon>
        <taxon>Eurotiomycetidae</taxon>
        <taxon>Eurotiales</taxon>
        <taxon>Aspergillaceae</taxon>
        <taxon>Penicillium</taxon>
    </lineage>
</organism>
<dbReference type="Proteomes" id="UP001149074">
    <property type="component" value="Unassembled WGS sequence"/>
</dbReference>
<gene>
    <name evidence="3" type="ORF">N7532_005737</name>
</gene>
<comment type="caution">
    <text evidence="3">The sequence shown here is derived from an EMBL/GenBank/DDBJ whole genome shotgun (WGS) entry which is preliminary data.</text>
</comment>
<dbReference type="InterPro" id="IPR056004">
    <property type="entry name" value="DUF7582"/>
</dbReference>
<feature type="domain" description="DUF7582" evidence="2">
    <location>
        <begin position="42"/>
        <end position="190"/>
    </location>
</feature>
<reference evidence="3" key="2">
    <citation type="journal article" date="2023" name="IMA Fungus">
        <title>Comparative genomic study of the Penicillium genus elucidates a diverse pangenome and 15 lateral gene transfer events.</title>
        <authorList>
            <person name="Petersen C."/>
            <person name="Sorensen T."/>
            <person name="Nielsen M.R."/>
            <person name="Sondergaard T.E."/>
            <person name="Sorensen J.L."/>
            <person name="Fitzpatrick D.A."/>
            <person name="Frisvad J.C."/>
            <person name="Nielsen K.L."/>
        </authorList>
    </citation>
    <scope>NUCLEOTIDE SEQUENCE</scope>
    <source>
        <strain evidence="3">IBT 30761</strain>
    </source>
</reference>
<evidence type="ECO:0000256" key="1">
    <source>
        <dbReference type="SAM" id="Phobius"/>
    </source>
</evidence>
<dbReference type="RefSeq" id="XP_056474390.1">
    <property type="nucleotide sequence ID" value="XM_056618231.1"/>
</dbReference>
<keyword evidence="4" id="KW-1185">Reference proteome</keyword>
<keyword evidence="1" id="KW-0812">Transmembrane</keyword>
<evidence type="ECO:0000259" key="2">
    <source>
        <dbReference type="Pfam" id="PF24483"/>
    </source>
</evidence>
<dbReference type="EMBL" id="JAPQKI010000005">
    <property type="protein sequence ID" value="KAJ5098736.1"/>
    <property type="molecule type" value="Genomic_DNA"/>
</dbReference>
<keyword evidence="1" id="KW-0472">Membrane</keyword>
<dbReference type="OrthoDB" id="3348320at2759"/>
<protein>
    <recommendedName>
        <fullName evidence="2">DUF7582 domain-containing protein</fullName>
    </recommendedName>
</protein>
<accession>A0A9W9FEL7</accession>
<evidence type="ECO:0000313" key="3">
    <source>
        <dbReference type="EMBL" id="KAJ5098736.1"/>
    </source>
</evidence>
<dbReference type="AlphaFoldDB" id="A0A9W9FEL7"/>